<feature type="domain" description="Metallo-beta-lactamase" evidence="2">
    <location>
        <begin position="24"/>
        <end position="205"/>
    </location>
</feature>
<dbReference type="PATRIC" id="fig|1653476.3.peg.1417"/>
<sequence>MQLSGPGFIKLLDDLYQIKPGKNSSHCYLILAEKTVLIDTGTNKDYPLLKEALESIGLPPHEVDIVINTHEHFDHIGGNIYFQNNGRTLILSHRMAAVKIIYGDDEVTMCRVNDQPVIGYKVNLWLNHMDVLDLGSWFLKILHTPGHTSGSICLYEPRKKVLFSGDTLFARGTPANIYNSGSLAEYFNSLRRLKTLKIDILLPGHGKISTAAEEDIKSAIENTLFRFPEAGKLWETIMF</sequence>
<proteinExistence type="inferred from homology"/>
<dbReference type="GO" id="GO:0017001">
    <property type="term" value="P:antibiotic catabolic process"/>
    <property type="evidence" value="ECO:0007669"/>
    <property type="project" value="UniProtKB-ARBA"/>
</dbReference>
<dbReference type="InterPro" id="IPR036866">
    <property type="entry name" value="RibonucZ/Hydroxyglut_hydro"/>
</dbReference>
<dbReference type="EMBL" id="AP014945">
    <property type="protein sequence ID" value="BAU23734.1"/>
    <property type="molecule type" value="Genomic_DNA"/>
</dbReference>
<dbReference type="GO" id="GO:0016787">
    <property type="term" value="F:hydrolase activity"/>
    <property type="evidence" value="ECO:0007669"/>
    <property type="project" value="UniProtKB-KW"/>
</dbReference>
<dbReference type="PANTHER" id="PTHR42951">
    <property type="entry name" value="METALLO-BETA-LACTAMASE DOMAIN-CONTAINING"/>
    <property type="match status" value="1"/>
</dbReference>
<reference evidence="3 4" key="1">
    <citation type="journal article" date="2016" name="Int. J. Syst. Evol. Microbiol.">
        <title>Caldimicrobium thiodismutans sp. nov., a sulfur-disproportionating bacterium isolated from a hot spring, and emended description of the genus Caldimicrobium.</title>
        <authorList>
            <person name="Kojima H."/>
            <person name="Umezawa K."/>
            <person name="Fukui M."/>
        </authorList>
    </citation>
    <scope>NUCLEOTIDE SEQUENCE [LARGE SCALE GENOMIC DNA]</scope>
    <source>
        <strain evidence="3 4">TF1</strain>
    </source>
</reference>
<evidence type="ECO:0000256" key="1">
    <source>
        <dbReference type="ARBA" id="ARBA00005250"/>
    </source>
</evidence>
<dbReference type="AlphaFoldDB" id="A0A0U4N350"/>
<dbReference type="PANTHER" id="PTHR42951:SF4">
    <property type="entry name" value="ACYL-COENZYME A THIOESTERASE MBLAC2"/>
    <property type="match status" value="1"/>
</dbReference>
<dbReference type="SMART" id="SM00849">
    <property type="entry name" value="Lactamase_B"/>
    <property type="match status" value="1"/>
</dbReference>
<keyword evidence="4" id="KW-1185">Reference proteome</keyword>
<dbReference type="InterPro" id="IPR050855">
    <property type="entry name" value="NDM-1-like"/>
</dbReference>
<reference evidence="4" key="2">
    <citation type="journal article" date="2016" name="Int. J. Syst. Evol. Microbiol.">
        <title>Caldimicrobium thiodismutans sp. nov., a sulfur-disproportionating bacterium isolated from a hot spring.</title>
        <authorList>
            <person name="Kojima H."/>
            <person name="Umezawa K."/>
            <person name="Fukui M."/>
        </authorList>
    </citation>
    <scope>NUCLEOTIDE SEQUENCE [LARGE SCALE GENOMIC DNA]</scope>
    <source>
        <strain evidence="4">TF1</strain>
    </source>
</reference>
<dbReference type="Pfam" id="PF00753">
    <property type="entry name" value="Lactamase_B"/>
    <property type="match status" value="1"/>
</dbReference>
<dbReference type="Gene3D" id="3.60.15.10">
    <property type="entry name" value="Ribonuclease Z/Hydroxyacylglutathione hydrolase-like"/>
    <property type="match status" value="1"/>
</dbReference>
<protein>
    <submittedName>
        <fullName evidence="3">Hydrolase glyoxylase</fullName>
    </submittedName>
</protein>
<evidence type="ECO:0000313" key="4">
    <source>
        <dbReference type="Proteomes" id="UP000068196"/>
    </source>
</evidence>
<dbReference type="OrthoDB" id="9761531at2"/>
<gene>
    <name evidence="3" type="ORF">THC_1368</name>
</gene>
<dbReference type="STRING" id="1653476.THC_1368"/>
<comment type="similarity">
    <text evidence="1">Belongs to the metallo-beta-lactamase superfamily. Class-B beta-lactamase family.</text>
</comment>
<name>A0A0U4N350_9BACT</name>
<dbReference type="InterPro" id="IPR001279">
    <property type="entry name" value="Metallo-B-lactamas"/>
</dbReference>
<evidence type="ECO:0000259" key="2">
    <source>
        <dbReference type="SMART" id="SM00849"/>
    </source>
</evidence>
<evidence type="ECO:0000313" key="3">
    <source>
        <dbReference type="EMBL" id="BAU23734.1"/>
    </source>
</evidence>
<dbReference type="SUPFAM" id="SSF56281">
    <property type="entry name" value="Metallo-hydrolase/oxidoreductase"/>
    <property type="match status" value="1"/>
</dbReference>
<dbReference type="Proteomes" id="UP000068196">
    <property type="component" value="Chromosome"/>
</dbReference>
<dbReference type="KEGG" id="cthi:THC_1368"/>
<keyword evidence="3" id="KW-0378">Hydrolase</keyword>
<accession>A0A0U4N350</accession>
<organism evidence="3 4">
    <name type="scientific">Caldimicrobium thiodismutans</name>
    <dbReference type="NCBI Taxonomy" id="1653476"/>
    <lineage>
        <taxon>Bacteria</taxon>
        <taxon>Pseudomonadati</taxon>
        <taxon>Thermodesulfobacteriota</taxon>
        <taxon>Thermodesulfobacteria</taxon>
        <taxon>Thermodesulfobacteriales</taxon>
        <taxon>Thermodesulfobacteriaceae</taxon>
        <taxon>Caldimicrobium</taxon>
    </lineage>
</organism>
<dbReference type="CDD" id="cd06262">
    <property type="entry name" value="metallo-hydrolase-like_MBL-fold"/>
    <property type="match status" value="1"/>
</dbReference>
<dbReference type="RefSeq" id="WP_068515211.1">
    <property type="nucleotide sequence ID" value="NZ_AP014945.1"/>
</dbReference>